<dbReference type="AlphaFoldDB" id="A0A914W369"/>
<feature type="transmembrane region" description="Helical" evidence="5">
    <location>
        <begin position="209"/>
        <end position="227"/>
    </location>
</feature>
<sequence>MASIPLMNEDVEMGHPPPYPGKGGGNQSQTKNNRRRGIFFDEMDDFLHGSSVAAAHVSIRMGFIRKVLGILSVQLVCTFVFGAICVFTPGAKGLVQQVSWLMPIGFILSIGLLIAMLIKRHETPTNYWLLAAWTFVEAYTVGVISTFYEMDVVVEAVFLTAVVVIALFAYSFQTTRDFSTMGAGLFSILWVLVVAGILQIFLMSPAMEFMIAVGGAVLFSLFIVVDLHLLMHKLSPEEYILATINLYLDIINLFLHILRLIQSVRRD</sequence>
<keyword evidence="3 5" id="KW-1133">Transmembrane helix</keyword>
<evidence type="ECO:0000256" key="4">
    <source>
        <dbReference type="ARBA" id="ARBA00023136"/>
    </source>
</evidence>
<feature type="transmembrane region" description="Helical" evidence="5">
    <location>
        <begin position="153"/>
        <end position="172"/>
    </location>
</feature>
<evidence type="ECO:0000313" key="7">
    <source>
        <dbReference type="Proteomes" id="UP000887566"/>
    </source>
</evidence>
<dbReference type="Pfam" id="PF01027">
    <property type="entry name" value="Bax1-I"/>
    <property type="match status" value="1"/>
</dbReference>
<feature type="transmembrane region" description="Helical" evidence="5">
    <location>
        <begin position="184"/>
        <end position="203"/>
    </location>
</feature>
<dbReference type="InterPro" id="IPR006214">
    <property type="entry name" value="Bax_inhibitor_1-related"/>
</dbReference>
<dbReference type="PANTHER" id="PTHR23291">
    <property type="entry name" value="BAX INHIBITOR-RELATED"/>
    <property type="match status" value="1"/>
</dbReference>
<feature type="region of interest" description="Disordered" evidence="6">
    <location>
        <begin position="9"/>
        <end position="31"/>
    </location>
</feature>
<reference evidence="8" key="1">
    <citation type="submission" date="2022-11" db="UniProtKB">
        <authorList>
            <consortium name="WormBaseParasite"/>
        </authorList>
    </citation>
    <scope>IDENTIFICATION</scope>
</reference>
<feature type="transmembrane region" description="Helical" evidence="5">
    <location>
        <begin position="97"/>
        <end position="118"/>
    </location>
</feature>
<feature type="transmembrane region" description="Helical" evidence="5">
    <location>
        <begin position="239"/>
        <end position="261"/>
    </location>
</feature>
<accession>A0A914W369</accession>
<dbReference type="WBParaSite" id="PSAMB.scaffold2955size20414.g19744.t1">
    <property type="protein sequence ID" value="PSAMB.scaffold2955size20414.g19744.t1"/>
    <property type="gene ID" value="PSAMB.scaffold2955size20414.g19744"/>
</dbReference>
<proteinExistence type="inferred from homology"/>
<comment type="similarity">
    <text evidence="5">Belongs to the BI1 family.</text>
</comment>
<evidence type="ECO:0000256" key="3">
    <source>
        <dbReference type="ARBA" id="ARBA00022989"/>
    </source>
</evidence>
<keyword evidence="2 5" id="KW-0812">Transmembrane</keyword>
<keyword evidence="4 5" id="KW-0472">Membrane</keyword>
<organism evidence="7 8">
    <name type="scientific">Plectus sambesii</name>
    <dbReference type="NCBI Taxonomy" id="2011161"/>
    <lineage>
        <taxon>Eukaryota</taxon>
        <taxon>Metazoa</taxon>
        <taxon>Ecdysozoa</taxon>
        <taxon>Nematoda</taxon>
        <taxon>Chromadorea</taxon>
        <taxon>Plectida</taxon>
        <taxon>Plectina</taxon>
        <taxon>Plectoidea</taxon>
        <taxon>Plectidae</taxon>
        <taxon>Plectus</taxon>
    </lineage>
</organism>
<evidence type="ECO:0000256" key="1">
    <source>
        <dbReference type="ARBA" id="ARBA00004141"/>
    </source>
</evidence>
<feature type="transmembrane region" description="Helical" evidence="5">
    <location>
        <begin position="127"/>
        <end position="147"/>
    </location>
</feature>
<keyword evidence="7" id="KW-1185">Reference proteome</keyword>
<name>A0A914W369_9BILA</name>
<feature type="transmembrane region" description="Helical" evidence="5">
    <location>
        <begin position="67"/>
        <end position="91"/>
    </location>
</feature>
<dbReference type="PANTHER" id="PTHR23291:SF50">
    <property type="entry name" value="PROTEIN LIFEGUARD 4"/>
    <property type="match status" value="1"/>
</dbReference>
<protein>
    <submittedName>
        <fullName evidence="8">Protein lifeguard 4</fullName>
    </submittedName>
</protein>
<dbReference type="Proteomes" id="UP000887566">
    <property type="component" value="Unplaced"/>
</dbReference>
<evidence type="ECO:0000256" key="6">
    <source>
        <dbReference type="SAM" id="MobiDB-lite"/>
    </source>
</evidence>
<evidence type="ECO:0000256" key="2">
    <source>
        <dbReference type="ARBA" id="ARBA00022692"/>
    </source>
</evidence>
<dbReference type="GO" id="GO:0043066">
    <property type="term" value="P:negative regulation of apoptotic process"/>
    <property type="evidence" value="ECO:0007669"/>
    <property type="project" value="TreeGrafter"/>
</dbReference>
<evidence type="ECO:0000313" key="8">
    <source>
        <dbReference type="WBParaSite" id="PSAMB.scaffold2955size20414.g19744.t1"/>
    </source>
</evidence>
<dbReference type="GO" id="GO:0016020">
    <property type="term" value="C:membrane"/>
    <property type="evidence" value="ECO:0007669"/>
    <property type="project" value="UniProtKB-SubCell"/>
</dbReference>
<comment type="subcellular location">
    <subcellularLocation>
        <location evidence="1">Membrane</location>
        <topology evidence="1">Multi-pass membrane protein</topology>
    </subcellularLocation>
</comment>
<evidence type="ECO:0000256" key="5">
    <source>
        <dbReference type="RuleBase" id="RU004379"/>
    </source>
</evidence>